<reference evidence="3" key="1">
    <citation type="journal article" date="2018" name="Nat. Microbiol.">
        <title>Leveraging single-cell genomics to expand the fungal tree of life.</title>
        <authorList>
            <person name="Ahrendt S.R."/>
            <person name="Quandt C.A."/>
            <person name="Ciobanu D."/>
            <person name="Clum A."/>
            <person name="Salamov A."/>
            <person name="Andreopoulos B."/>
            <person name="Cheng J.F."/>
            <person name="Woyke T."/>
            <person name="Pelin A."/>
            <person name="Henrissat B."/>
            <person name="Reynolds N.K."/>
            <person name="Benny G.L."/>
            <person name="Smith M.E."/>
            <person name="James T.Y."/>
            <person name="Grigoriev I.V."/>
        </authorList>
    </citation>
    <scope>NUCLEOTIDE SEQUENCE [LARGE SCALE GENOMIC DNA]</scope>
    <source>
        <strain evidence="3">CSF55</strain>
    </source>
</reference>
<gene>
    <name evidence="2" type="ORF">ROZALSC1DRAFT_20403</name>
</gene>
<evidence type="ECO:0000313" key="2">
    <source>
        <dbReference type="EMBL" id="RKP21594.1"/>
    </source>
</evidence>
<keyword evidence="1" id="KW-0812">Transmembrane</keyword>
<dbReference type="PANTHER" id="PTHR40467:SF1">
    <property type="match status" value="1"/>
</dbReference>
<feature type="transmembrane region" description="Helical" evidence="1">
    <location>
        <begin position="273"/>
        <end position="294"/>
    </location>
</feature>
<dbReference type="EMBL" id="ML004943">
    <property type="protein sequence ID" value="RKP21594.1"/>
    <property type="molecule type" value="Genomic_DNA"/>
</dbReference>
<accession>A0A4P9YPP1</accession>
<dbReference type="InterPro" id="IPR039966">
    <property type="entry name" value="C553.12c"/>
</dbReference>
<dbReference type="PANTHER" id="PTHR40467">
    <property type="match status" value="1"/>
</dbReference>
<keyword evidence="1" id="KW-1133">Transmembrane helix</keyword>
<protein>
    <submittedName>
        <fullName evidence="2">Uncharacterized protein</fullName>
    </submittedName>
</protein>
<feature type="transmembrane region" description="Helical" evidence="1">
    <location>
        <begin position="309"/>
        <end position="329"/>
    </location>
</feature>
<evidence type="ECO:0000313" key="3">
    <source>
        <dbReference type="Proteomes" id="UP000281549"/>
    </source>
</evidence>
<feature type="transmembrane region" description="Helical" evidence="1">
    <location>
        <begin position="20"/>
        <end position="38"/>
    </location>
</feature>
<feature type="transmembrane region" description="Helical" evidence="1">
    <location>
        <begin position="365"/>
        <end position="384"/>
    </location>
</feature>
<sequence length="536" mass="61568">MQSYKNIFCKAFEKHTIFSLYMLINFGATILVGIWISFPVDVILSKCALIDSYLPSIIFSSGRFWFILMYLQNSYIYIANITLLTFLSSYFGGKWPPRRLSALCLILGTLIFTTLIVVMIAFKIYRISFTQPLLTLASSIPVSVSGFLYIALNRMRDKKKPNAPERKRTLSSVHTSRTAVVVPKEFGENYRIRALSAVAKRAAKSVPLESERAPKIKEETKLPISLPILNSPSNEFSSSTTSSVRSMLRRSKTMSSSSGAPVLTSRYTSSLRYWYLLVGIFIGFIIYMTANAFADLYRNSNASTFYNVFYAQLLNVLVLSLTSIGRYFVYTKAKSKHSAPIFDFFSSMTFNMFYRNSFLKLTTRAQFISLELAIFLWKFIFYGVRLTPWFYTRRKDWYIFKAFFANDMNVNQYTETIAKKYFFNHLAEEASIVSYILWLYVLRYGPNSHYFPSFSGSVIDSEGYTFVVIVMLLSLIIQRVIAEIAFYMLRAYRNIDIRDKVVSLLNEVPGLVPCCIMVEAFVISSSVLTIMVLPYF</sequence>
<dbReference type="Proteomes" id="UP000281549">
    <property type="component" value="Unassembled WGS sequence"/>
</dbReference>
<feature type="transmembrane region" description="Helical" evidence="1">
    <location>
        <begin position="100"/>
        <end position="122"/>
    </location>
</feature>
<feature type="transmembrane region" description="Helical" evidence="1">
    <location>
        <begin position="510"/>
        <end position="533"/>
    </location>
</feature>
<keyword evidence="1" id="KW-0472">Membrane</keyword>
<proteinExistence type="predicted"/>
<organism evidence="2 3">
    <name type="scientific">Rozella allomycis (strain CSF55)</name>
    <dbReference type="NCBI Taxonomy" id="988480"/>
    <lineage>
        <taxon>Eukaryota</taxon>
        <taxon>Fungi</taxon>
        <taxon>Fungi incertae sedis</taxon>
        <taxon>Cryptomycota</taxon>
        <taxon>Cryptomycota incertae sedis</taxon>
        <taxon>Rozella</taxon>
    </lineage>
</organism>
<dbReference type="AlphaFoldDB" id="A0A4P9YPP1"/>
<evidence type="ECO:0000256" key="1">
    <source>
        <dbReference type="SAM" id="Phobius"/>
    </source>
</evidence>
<feature type="transmembrane region" description="Helical" evidence="1">
    <location>
        <begin position="134"/>
        <end position="152"/>
    </location>
</feature>
<feature type="transmembrane region" description="Helical" evidence="1">
    <location>
        <begin position="74"/>
        <end position="93"/>
    </location>
</feature>
<feature type="transmembrane region" description="Helical" evidence="1">
    <location>
        <begin position="464"/>
        <end position="489"/>
    </location>
</feature>
<name>A0A4P9YPP1_ROZAC</name>